<keyword evidence="1" id="KW-0812">Transmembrane</keyword>
<evidence type="ECO:0000259" key="2">
    <source>
        <dbReference type="Pfam" id="PF13239"/>
    </source>
</evidence>
<accession>A0A9X3YQT9</accession>
<reference evidence="3" key="1">
    <citation type="submission" date="2023-02" db="EMBL/GenBank/DDBJ databases">
        <title>Tahibacter soli sp. nov. isolated from soil.</title>
        <authorList>
            <person name="Baek J.H."/>
            <person name="Lee J.K."/>
            <person name="Choi D.G."/>
            <person name="Jeon C.O."/>
        </authorList>
    </citation>
    <scope>NUCLEOTIDE SEQUENCE</scope>
    <source>
        <strain evidence="3">BL</strain>
    </source>
</reference>
<keyword evidence="1" id="KW-0472">Membrane</keyword>
<proteinExistence type="predicted"/>
<keyword evidence="4" id="KW-1185">Reference proteome</keyword>
<feature type="domain" description="2TM" evidence="2">
    <location>
        <begin position="8"/>
        <end position="60"/>
    </location>
</feature>
<dbReference type="Pfam" id="PF13239">
    <property type="entry name" value="2TM"/>
    <property type="match status" value="1"/>
</dbReference>
<sequence>MKNATPAQKQLGFRIHAIAFVPTLVVLAIVNRLTGPPYWVLWVLLGWGVGLFCHWFFVLGPGARTSETS</sequence>
<dbReference type="Proteomes" id="UP001139971">
    <property type="component" value="Unassembled WGS sequence"/>
</dbReference>
<evidence type="ECO:0000313" key="3">
    <source>
        <dbReference type="EMBL" id="MDC8015293.1"/>
    </source>
</evidence>
<organism evidence="3 4">
    <name type="scientific">Tahibacter soli</name>
    <dbReference type="NCBI Taxonomy" id="2983605"/>
    <lineage>
        <taxon>Bacteria</taxon>
        <taxon>Pseudomonadati</taxon>
        <taxon>Pseudomonadota</taxon>
        <taxon>Gammaproteobacteria</taxon>
        <taxon>Lysobacterales</taxon>
        <taxon>Rhodanobacteraceae</taxon>
        <taxon>Tahibacter</taxon>
    </lineage>
</organism>
<dbReference type="AlphaFoldDB" id="A0A9X3YQT9"/>
<keyword evidence="1" id="KW-1133">Transmembrane helix</keyword>
<gene>
    <name evidence="3" type="ORF">OD750_022370</name>
</gene>
<evidence type="ECO:0000313" key="4">
    <source>
        <dbReference type="Proteomes" id="UP001139971"/>
    </source>
</evidence>
<protein>
    <submittedName>
        <fullName evidence="3">2TM domain-containing protein</fullName>
    </submittedName>
</protein>
<dbReference type="EMBL" id="JAOVZO020000020">
    <property type="protein sequence ID" value="MDC8015293.1"/>
    <property type="molecule type" value="Genomic_DNA"/>
</dbReference>
<dbReference type="InterPro" id="IPR025698">
    <property type="entry name" value="2TM_dom"/>
</dbReference>
<feature type="transmembrane region" description="Helical" evidence="1">
    <location>
        <begin position="12"/>
        <end position="33"/>
    </location>
</feature>
<name>A0A9X3YQT9_9GAMM</name>
<feature type="transmembrane region" description="Helical" evidence="1">
    <location>
        <begin position="39"/>
        <end position="59"/>
    </location>
</feature>
<comment type="caution">
    <text evidence="3">The sequence shown here is derived from an EMBL/GenBank/DDBJ whole genome shotgun (WGS) entry which is preliminary data.</text>
</comment>
<dbReference type="RefSeq" id="WP_263544305.1">
    <property type="nucleotide sequence ID" value="NZ_JAOVZO020000020.1"/>
</dbReference>
<evidence type="ECO:0000256" key="1">
    <source>
        <dbReference type="SAM" id="Phobius"/>
    </source>
</evidence>